<keyword evidence="2" id="KW-1185">Reference proteome</keyword>
<dbReference type="EMBL" id="CP001825">
    <property type="protein sequence ID" value="ACZ41784.1"/>
    <property type="molecule type" value="Genomic_DNA"/>
</dbReference>
<accession>D1CFS8</accession>
<dbReference type="KEGG" id="ttr:Tter_0867"/>
<evidence type="ECO:0000313" key="2">
    <source>
        <dbReference type="Proteomes" id="UP000000323"/>
    </source>
</evidence>
<dbReference type="RefSeq" id="WP_012874819.1">
    <property type="nucleotide sequence ID" value="NC_013525.1"/>
</dbReference>
<dbReference type="AlphaFoldDB" id="D1CFS8"/>
<proteinExistence type="predicted"/>
<organism evidence="1 2">
    <name type="scientific">Thermobaculum terrenum (strain ATCC BAA-798 / CCMEE 7001 / YNP1)</name>
    <dbReference type="NCBI Taxonomy" id="525904"/>
    <lineage>
        <taxon>Bacteria</taxon>
        <taxon>Bacillati</taxon>
        <taxon>Chloroflexota</taxon>
        <taxon>Chloroflexia</taxon>
        <taxon>Candidatus Thermobaculales</taxon>
        <taxon>Candidatus Thermobaculaceae</taxon>
        <taxon>Thermobaculum</taxon>
    </lineage>
</organism>
<dbReference type="OrthoDB" id="9827747at2"/>
<protein>
    <submittedName>
        <fullName evidence="1">Uncharacterized protein</fullName>
    </submittedName>
</protein>
<reference evidence="2" key="1">
    <citation type="journal article" date="2010" name="Stand. Genomic Sci.">
        <title>Complete genome sequence of 'Thermobaculum terrenum' type strain (YNP1).</title>
        <authorList>
            <person name="Kiss H."/>
            <person name="Cleland D."/>
            <person name="Lapidus A."/>
            <person name="Lucas S."/>
            <person name="Glavina Del Rio T."/>
            <person name="Nolan M."/>
            <person name="Tice H."/>
            <person name="Han C."/>
            <person name="Goodwin L."/>
            <person name="Pitluck S."/>
            <person name="Liolios K."/>
            <person name="Ivanova N."/>
            <person name="Mavromatis K."/>
            <person name="Ovchinnikova G."/>
            <person name="Pati A."/>
            <person name="Chen A."/>
            <person name="Palaniappan K."/>
            <person name="Land M."/>
            <person name="Hauser L."/>
            <person name="Chang Y."/>
            <person name="Jeffries C."/>
            <person name="Lu M."/>
            <person name="Brettin T."/>
            <person name="Detter J."/>
            <person name="Goker M."/>
            <person name="Tindall B."/>
            <person name="Beck B."/>
            <person name="McDermott T."/>
            <person name="Woyke T."/>
            <person name="Bristow J."/>
            <person name="Eisen J."/>
            <person name="Markowitz V."/>
            <person name="Hugenholtz P."/>
            <person name="Kyrpides N."/>
            <person name="Klenk H."/>
            <person name="Cheng J."/>
        </authorList>
    </citation>
    <scope>NUCLEOTIDE SEQUENCE [LARGE SCALE GENOMIC DNA]</scope>
    <source>
        <strain evidence="2">ATCC BAA-798 / YNP1</strain>
    </source>
</reference>
<dbReference type="HOGENOM" id="CLU_1383619_0_0_0"/>
<sequence length="197" mass="22807">MLKGERAISEIVKIHQVFAKTHRAFMHFMVQDETLGRDEVNYLATVTLSHIDDIQTGYKWAMRTEYVPKSELPYILDPSDIIAISKDPDTPSKQILPPDLQKIMAFQHAQVVFAYMPKLPKSIISFPGNKSYVDIKIPRTPLEFRERVNELASAIWSAAVNTPASSWEPEKARRVYGFFETGMWLTRWHLQKMGYYN</sequence>
<gene>
    <name evidence="1" type="ordered locus">Tter_0867</name>
</gene>
<name>D1CFS8_THET1</name>
<evidence type="ECO:0000313" key="1">
    <source>
        <dbReference type="EMBL" id="ACZ41784.1"/>
    </source>
</evidence>
<dbReference type="Proteomes" id="UP000000323">
    <property type="component" value="Chromosome 1"/>
</dbReference>